<dbReference type="VEuPathDB" id="FungiDB:RhiirA1_256670"/>
<comment type="caution">
    <text evidence="2">The sequence shown here is derived from an EMBL/GenBank/DDBJ whole genome shotgun (WGS) entry which is preliminary data.</text>
</comment>
<evidence type="ECO:0000313" key="1">
    <source>
        <dbReference type="EMBL" id="PKC73530.1"/>
    </source>
</evidence>
<dbReference type="EMBL" id="LLXI01000839">
    <property type="protein sequence ID" value="PKY50200.1"/>
    <property type="molecule type" value="Genomic_DNA"/>
</dbReference>
<dbReference type="VEuPathDB" id="FungiDB:FUN_010355"/>
<sequence>MIGTSITSVQFGDKAKATELELKRIEETKTHIRIAIAGLVTMVDKFSSFDEFFQKEAEDINKIIEKYEHDVQNITFRMSRMKSTAMKKQWSRIQQLFESYIDSVKPLLSERRNSNVGASNGEVIFEYK</sequence>
<dbReference type="SUPFAM" id="SSF58100">
    <property type="entry name" value="Bacterial hemolysins"/>
    <property type="match status" value="1"/>
</dbReference>
<reference evidence="1 3" key="3">
    <citation type="submission" date="2017-10" db="EMBL/GenBank/DDBJ databases">
        <title>Genome analyses suggest a sexual origin of heterokaryosis in a supposedly ancient asexual fungus.</title>
        <authorList>
            <person name="Corradi N."/>
            <person name="Sedzielewska K."/>
            <person name="Noel J."/>
            <person name="Charron P."/>
            <person name="Farinelli L."/>
            <person name="Marton T."/>
            <person name="Kruger M."/>
            <person name="Pelin A."/>
            <person name="Brachmann A."/>
            <person name="Corradi N."/>
        </authorList>
    </citation>
    <scope>NUCLEOTIDE SEQUENCE [LARGE SCALE GENOMIC DNA]</scope>
    <source>
        <strain evidence="1 3">A1</strain>
    </source>
</reference>
<name>A0A2I1GU76_9GLOM</name>
<dbReference type="EMBL" id="LLXH01000084">
    <property type="protein sequence ID" value="PKC73530.1"/>
    <property type="molecule type" value="Genomic_DNA"/>
</dbReference>
<accession>A0A2I1GU76</accession>
<evidence type="ECO:0000313" key="3">
    <source>
        <dbReference type="Proteomes" id="UP000232688"/>
    </source>
</evidence>
<dbReference type="VEuPathDB" id="FungiDB:RhiirFUN_015710"/>
<evidence type="ECO:0000313" key="4">
    <source>
        <dbReference type="Proteomes" id="UP000234323"/>
    </source>
</evidence>
<organism evidence="2 4">
    <name type="scientific">Rhizophagus irregularis</name>
    <dbReference type="NCBI Taxonomy" id="588596"/>
    <lineage>
        <taxon>Eukaryota</taxon>
        <taxon>Fungi</taxon>
        <taxon>Fungi incertae sedis</taxon>
        <taxon>Mucoromycota</taxon>
        <taxon>Glomeromycotina</taxon>
        <taxon>Glomeromycetes</taxon>
        <taxon>Glomerales</taxon>
        <taxon>Glomeraceae</taxon>
        <taxon>Rhizophagus</taxon>
    </lineage>
</organism>
<gene>
    <name evidence="1" type="ORF">RhiirA1_256670</name>
    <name evidence="2" type="ORF">RhiirA4_259529</name>
</gene>
<dbReference type="Proteomes" id="UP000234323">
    <property type="component" value="Unassembled WGS sequence"/>
</dbReference>
<reference evidence="2 4" key="1">
    <citation type="submission" date="2015-10" db="EMBL/GenBank/DDBJ databases">
        <title>Genome analyses suggest a sexual origin of heterokaryosis in a supposedly ancient asexual fungus.</title>
        <authorList>
            <person name="Ropars J."/>
            <person name="Sedzielewska K."/>
            <person name="Noel J."/>
            <person name="Charron P."/>
            <person name="Farinelli L."/>
            <person name="Marton T."/>
            <person name="Kruger M."/>
            <person name="Pelin A."/>
            <person name="Brachmann A."/>
            <person name="Corradi N."/>
        </authorList>
    </citation>
    <scope>NUCLEOTIDE SEQUENCE [LARGE SCALE GENOMIC DNA]</scope>
    <source>
        <strain evidence="2 4">A4</strain>
    </source>
</reference>
<protein>
    <submittedName>
        <fullName evidence="2">Uncharacterized protein</fullName>
    </submittedName>
</protein>
<proteinExistence type="predicted"/>
<evidence type="ECO:0000313" key="2">
    <source>
        <dbReference type="EMBL" id="PKY50200.1"/>
    </source>
</evidence>
<dbReference type="AlphaFoldDB" id="A0A2I1GU76"/>
<reference evidence="1 3" key="2">
    <citation type="submission" date="2017-10" db="EMBL/GenBank/DDBJ databases">
        <title>Extensive intraspecific genome diversity in a model arbuscular mycorrhizal fungus.</title>
        <authorList>
            <person name="Chen E.C.H."/>
            <person name="Morin E."/>
            <person name="Baudet D."/>
            <person name="Noel J."/>
            <person name="Ndikumana S."/>
            <person name="Charron P."/>
            <person name="St-Onge C."/>
            <person name="Giorgi J."/>
            <person name="Grigoriev I.V."/>
            <person name="Roux C."/>
            <person name="Martin F.M."/>
            <person name="Corradi N."/>
        </authorList>
    </citation>
    <scope>NUCLEOTIDE SEQUENCE [LARGE SCALE GENOMIC DNA]</scope>
    <source>
        <strain evidence="1 3">A1</strain>
    </source>
</reference>
<dbReference type="Proteomes" id="UP000232688">
    <property type="component" value="Unassembled WGS sequence"/>
</dbReference>
<keyword evidence="4" id="KW-1185">Reference proteome</keyword>